<dbReference type="Proteomes" id="UP000383932">
    <property type="component" value="Unassembled WGS sequence"/>
</dbReference>
<evidence type="ECO:0000313" key="1">
    <source>
        <dbReference type="EMBL" id="KAB5588441.1"/>
    </source>
</evidence>
<sequence length="133" mass="14491">MPRARDETEGLRVWQTANAQEIRRTESGTLLEEGEAVYYAHRYTKAYRTGAMHVQLNSPARSPSHIHIMKTIFTASLASALALGVSASPSISVAIGASKQVNGVDNLTVTTIVHNTGNETLKLLNHQQPALHF</sequence>
<evidence type="ECO:0000313" key="2">
    <source>
        <dbReference type="Proteomes" id="UP000383932"/>
    </source>
</evidence>
<keyword evidence="2" id="KW-1185">Reference proteome</keyword>
<name>A0A5N5QAL1_9AGAM</name>
<proteinExistence type="predicted"/>
<dbReference type="AlphaFoldDB" id="A0A5N5QAL1"/>
<accession>A0A5N5QAL1</accession>
<organism evidence="1 2">
    <name type="scientific">Ceratobasidium theobromae</name>
    <dbReference type="NCBI Taxonomy" id="1582974"/>
    <lineage>
        <taxon>Eukaryota</taxon>
        <taxon>Fungi</taxon>
        <taxon>Dikarya</taxon>
        <taxon>Basidiomycota</taxon>
        <taxon>Agaricomycotina</taxon>
        <taxon>Agaricomycetes</taxon>
        <taxon>Cantharellales</taxon>
        <taxon>Ceratobasidiaceae</taxon>
        <taxon>Ceratobasidium</taxon>
    </lineage>
</organism>
<dbReference type="EMBL" id="SSOP01000454">
    <property type="protein sequence ID" value="KAB5588441.1"/>
    <property type="molecule type" value="Genomic_DNA"/>
</dbReference>
<protein>
    <submittedName>
        <fullName evidence="1">Peptidyl-Lys metalloendopeptidase</fullName>
    </submittedName>
</protein>
<comment type="caution">
    <text evidence="1">The sequence shown here is derived from an EMBL/GenBank/DDBJ whole genome shotgun (WGS) entry which is preliminary data.</text>
</comment>
<reference evidence="1 2" key="1">
    <citation type="journal article" date="2019" name="Fungal Biol. Biotechnol.">
        <title>Draft genome sequence of fastidious pathogen Ceratobasidium theobromae, which causes vascular-streak dieback in Theobroma cacao.</title>
        <authorList>
            <person name="Ali S.S."/>
            <person name="Asman A."/>
            <person name="Shao J."/>
            <person name="Firmansyah A.P."/>
            <person name="Susilo A.W."/>
            <person name="Rosmana A."/>
            <person name="McMahon P."/>
            <person name="Junaid M."/>
            <person name="Guest D."/>
            <person name="Kheng T.Y."/>
            <person name="Meinhardt L.W."/>
            <person name="Bailey B.A."/>
        </authorList>
    </citation>
    <scope>NUCLEOTIDE SEQUENCE [LARGE SCALE GENOMIC DNA]</scope>
    <source>
        <strain evidence="1 2">CT2</strain>
    </source>
</reference>
<dbReference type="OrthoDB" id="412874at2759"/>
<gene>
    <name evidence="1" type="ORF">CTheo_8120</name>
</gene>